<proteinExistence type="predicted"/>
<feature type="signal peptide" evidence="3">
    <location>
        <begin position="1"/>
        <end position="26"/>
    </location>
</feature>
<reference evidence="4" key="2">
    <citation type="submission" date="2018-07" db="EMBL/GenBank/DDBJ databases">
        <authorList>
            <person name="Mckenzie S.K."/>
            <person name="Kronauer D.J.C."/>
        </authorList>
    </citation>
    <scope>NUCLEOTIDE SEQUENCE</scope>
    <source>
        <strain evidence="4">Clonal line C1</strain>
    </source>
</reference>
<name>A0A3L8DZV9_OOCBI</name>
<evidence type="ECO:0000256" key="3">
    <source>
        <dbReference type="SAM" id="SignalP"/>
    </source>
</evidence>
<gene>
    <name evidence="4" type="ORF">DMN91_002173</name>
</gene>
<feature type="region of interest" description="Disordered" evidence="1">
    <location>
        <begin position="92"/>
        <end position="124"/>
    </location>
</feature>
<feature type="region of interest" description="Disordered" evidence="1">
    <location>
        <begin position="27"/>
        <end position="75"/>
    </location>
</feature>
<feature type="compositionally biased region" description="Basic and acidic residues" evidence="1">
    <location>
        <begin position="50"/>
        <end position="63"/>
    </location>
</feature>
<dbReference type="OrthoDB" id="10071013at2759"/>
<keyword evidence="2" id="KW-1133">Transmembrane helix</keyword>
<evidence type="ECO:0000256" key="2">
    <source>
        <dbReference type="SAM" id="Phobius"/>
    </source>
</evidence>
<feature type="chain" id="PRO_5017937054" evidence="3">
    <location>
        <begin position="27"/>
        <end position="304"/>
    </location>
</feature>
<evidence type="ECO:0000313" key="4">
    <source>
        <dbReference type="EMBL" id="RLU26010.1"/>
    </source>
</evidence>
<feature type="region of interest" description="Disordered" evidence="1">
    <location>
        <begin position="211"/>
        <end position="249"/>
    </location>
</feature>
<keyword evidence="2" id="KW-0472">Membrane</keyword>
<keyword evidence="2" id="KW-0812">Transmembrane</keyword>
<reference evidence="4" key="1">
    <citation type="journal article" date="2018" name="Genome Res.">
        <title>The genomic architecture and molecular evolution of ant odorant receptors.</title>
        <authorList>
            <person name="McKenzie S.K."/>
            <person name="Kronauer D.J.C."/>
        </authorList>
    </citation>
    <scope>NUCLEOTIDE SEQUENCE [LARGE SCALE GENOMIC DNA]</scope>
    <source>
        <strain evidence="4">Clonal line C1</strain>
    </source>
</reference>
<protein>
    <submittedName>
        <fullName evidence="4">Uncharacterized protein</fullName>
    </submittedName>
</protein>
<dbReference type="EMBL" id="QOIP01000002">
    <property type="protein sequence ID" value="RLU26010.1"/>
    <property type="molecule type" value="Genomic_DNA"/>
</dbReference>
<keyword evidence="3" id="KW-0732">Signal</keyword>
<dbReference type="AlphaFoldDB" id="A0A3L8DZV9"/>
<feature type="transmembrane region" description="Helical" evidence="2">
    <location>
        <begin position="257"/>
        <end position="279"/>
    </location>
</feature>
<dbReference type="Proteomes" id="UP000279307">
    <property type="component" value="Chromosome 2"/>
</dbReference>
<accession>A0A3L8DZV9</accession>
<feature type="compositionally biased region" description="Polar residues" evidence="1">
    <location>
        <begin position="30"/>
        <end position="49"/>
    </location>
</feature>
<comment type="caution">
    <text evidence="4">The sequence shown here is derived from an EMBL/GenBank/DDBJ whole genome shotgun (WGS) entry which is preliminary data.</text>
</comment>
<feature type="compositionally biased region" description="Basic and acidic residues" evidence="1">
    <location>
        <begin position="97"/>
        <end position="113"/>
    </location>
</feature>
<evidence type="ECO:0000256" key="1">
    <source>
        <dbReference type="SAM" id="MobiDB-lite"/>
    </source>
</evidence>
<sequence>MAAIDFPYLLLLITLFTVALTSSVKAGPDGTSSMSPDFDQGSSPKSFSSEVEHHTPAEKKESKNLPSTSINTEGGVISMPSTVERLNVESTAVTTSDKLDELRTRENVPKERNASPSVVARKGVQEKIKPRKGVEDVNSERTDMSFNQTRFRDTKLVIETNSASETAHIDNQSETSNITTSRLNVSIPQSRNSATVNELDTGIVNNVTKPMESSHMKKHIPKPKPTVTSVDGPEVDDYRPSSRTKSSPLGMPRKIDYIVPVVTTIFALPLLCAAIFILYKRGRECWDKRHYRRMDFLIDGMYNE</sequence>
<organism evidence="4">
    <name type="scientific">Ooceraea biroi</name>
    <name type="common">Clonal raider ant</name>
    <name type="synonym">Cerapachys biroi</name>
    <dbReference type="NCBI Taxonomy" id="2015173"/>
    <lineage>
        <taxon>Eukaryota</taxon>
        <taxon>Metazoa</taxon>
        <taxon>Ecdysozoa</taxon>
        <taxon>Arthropoda</taxon>
        <taxon>Hexapoda</taxon>
        <taxon>Insecta</taxon>
        <taxon>Pterygota</taxon>
        <taxon>Neoptera</taxon>
        <taxon>Endopterygota</taxon>
        <taxon>Hymenoptera</taxon>
        <taxon>Apocrita</taxon>
        <taxon>Aculeata</taxon>
        <taxon>Formicoidea</taxon>
        <taxon>Formicidae</taxon>
        <taxon>Dorylinae</taxon>
        <taxon>Ooceraea</taxon>
    </lineage>
</organism>